<keyword evidence="10 18" id="KW-0808">Transferase</keyword>
<dbReference type="PATRIC" id="fig|322095.3.peg.99"/>
<keyword evidence="11 18" id="KW-0812">Transmembrane</keyword>
<keyword evidence="21" id="KW-1185">Reference proteome</keyword>
<keyword evidence="12 18" id="KW-0548">Nucleotidyltransferase</keyword>
<evidence type="ECO:0000256" key="7">
    <source>
        <dbReference type="ARBA" id="ARBA00019373"/>
    </source>
</evidence>
<dbReference type="OrthoDB" id="9799199at2"/>
<keyword evidence="8" id="KW-1003">Cell membrane</keyword>
<comment type="pathway">
    <text evidence="3 18">Phospholipid metabolism; CDP-diacylglycerol biosynthesis; CDP-diacylglycerol from sn-glycerol 3-phosphate: step 3/3.</text>
</comment>
<dbReference type="EC" id="2.7.7.41" evidence="6 18"/>
<dbReference type="PANTHER" id="PTHR46382:SF1">
    <property type="entry name" value="PHOSPHATIDATE CYTIDYLYLTRANSFERASE"/>
    <property type="match status" value="1"/>
</dbReference>
<feature type="transmembrane region" description="Helical" evidence="19">
    <location>
        <begin position="115"/>
        <end position="134"/>
    </location>
</feature>
<evidence type="ECO:0000313" key="21">
    <source>
        <dbReference type="Proteomes" id="UP000070224"/>
    </source>
</evidence>
<keyword evidence="17" id="KW-1208">Phospholipid metabolism</keyword>
<gene>
    <name evidence="20" type="ORF">HMPREF3185_00099</name>
</gene>
<evidence type="ECO:0000256" key="19">
    <source>
        <dbReference type="SAM" id="Phobius"/>
    </source>
</evidence>
<evidence type="ECO:0000256" key="1">
    <source>
        <dbReference type="ARBA" id="ARBA00001698"/>
    </source>
</evidence>
<comment type="pathway">
    <text evidence="4">Lipid metabolism.</text>
</comment>
<comment type="catalytic activity">
    <reaction evidence="1 18">
        <text>a 1,2-diacyl-sn-glycero-3-phosphate + CTP + H(+) = a CDP-1,2-diacyl-sn-glycerol + diphosphate</text>
        <dbReference type="Rhea" id="RHEA:16229"/>
        <dbReference type="ChEBI" id="CHEBI:15378"/>
        <dbReference type="ChEBI" id="CHEBI:33019"/>
        <dbReference type="ChEBI" id="CHEBI:37563"/>
        <dbReference type="ChEBI" id="CHEBI:58332"/>
        <dbReference type="ChEBI" id="CHEBI:58608"/>
        <dbReference type="EC" id="2.7.7.41"/>
    </reaction>
</comment>
<feature type="transmembrane region" description="Helical" evidence="19">
    <location>
        <begin position="140"/>
        <end position="160"/>
    </location>
</feature>
<proteinExistence type="inferred from homology"/>
<evidence type="ECO:0000256" key="2">
    <source>
        <dbReference type="ARBA" id="ARBA00004651"/>
    </source>
</evidence>
<keyword evidence="9" id="KW-0444">Lipid biosynthesis</keyword>
<comment type="subcellular location">
    <subcellularLocation>
        <location evidence="2">Cell membrane</location>
        <topology evidence="2">Multi-pass membrane protein</topology>
    </subcellularLocation>
</comment>
<organism evidence="20 21">
    <name type="scientific">Porphyromonas somerae</name>
    <dbReference type="NCBI Taxonomy" id="322095"/>
    <lineage>
        <taxon>Bacteria</taxon>
        <taxon>Pseudomonadati</taxon>
        <taxon>Bacteroidota</taxon>
        <taxon>Bacteroidia</taxon>
        <taxon>Bacteroidales</taxon>
        <taxon>Porphyromonadaceae</taxon>
        <taxon>Porphyromonas</taxon>
    </lineage>
</organism>
<evidence type="ECO:0000256" key="12">
    <source>
        <dbReference type="ARBA" id="ARBA00022695"/>
    </source>
</evidence>
<dbReference type="Proteomes" id="UP000070224">
    <property type="component" value="Unassembled WGS sequence"/>
</dbReference>
<evidence type="ECO:0000256" key="17">
    <source>
        <dbReference type="ARBA" id="ARBA00023264"/>
    </source>
</evidence>
<dbReference type="RefSeq" id="WP_060934745.1">
    <property type="nucleotide sequence ID" value="NZ_KQ960410.1"/>
</dbReference>
<dbReference type="PROSITE" id="PS01315">
    <property type="entry name" value="CDS"/>
    <property type="match status" value="1"/>
</dbReference>
<evidence type="ECO:0000256" key="6">
    <source>
        <dbReference type="ARBA" id="ARBA00012487"/>
    </source>
</evidence>
<dbReference type="PANTHER" id="PTHR46382">
    <property type="entry name" value="PHOSPHATIDATE CYTIDYLYLTRANSFERASE"/>
    <property type="match status" value="1"/>
</dbReference>
<dbReference type="EMBL" id="LSDK01000011">
    <property type="protein sequence ID" value="KXB78573.1"/>
    <property type="molecule type" value="Genomic_DNA"/>
</dbReference>
<dbReference type="STRING" id="322095.HMPREF3185_00099"/>
<comment type="caution">
    <text evidence="20">The sequence shown here is derived from an EMBL/GenBank/DDBJ whole genome shotgun (WGS) entry which is preliminary data.</text>
</comment>
<dbReference type="InterPro" id="IPR000374">
    <property type="entry name" value="PC_trans"/>
</dbReference>
<name>A0A134BF51_9PORP</name>
<accession>A0A134BF51</accession>
<reference evidence="21" key="1">
    <citation type="submission" date="2016-01" db="EMBL/GenBank/DDBJ databases">
        <authorList>
            <person name="Mitreva M."/>
            <person name="Pepin K.H."/>
            <person name="Mihindukulasuriya K.A."/>
            <person name="Fulton R."/>
            <person name="Fronick C."/>
            <person name="O'Laughlin M."/>
            <person name="Miner T."/>
            <person name="Herter B."/>
            <person name="Rosa B.A."/>
            <person name="Cordes M."/>
            <person name="Tomlinson C."/>
            <person name="Wollam A."/>
            <person name="Palsikar V.B."/>
            <person name="Mardis E.R."/>
            <person name="Wilson R.K."/>
        </authorList>
    </citation>
    <scope>NUCLEOTIDE SEQUENCE [LARGE SCALE GENOMIC DNA]</scope>
    <source>
        <strain evidence="21">KA00683</strain>
    </source>
</reference>
<evidence type="ECO:0000256" key="14">
    <source>
        <dbReference type="ARBA" id="ARBA00023098"/>
    </source>
</evidence>
<dbReference type="Pfam" id="PF01148">
    <property type="entry name" value="CTP_transf_1"/>
    <property type="match status" value="1"/>
</dbReference>
<sequence length="271" mass="30074">MSNLVKRAIFGSLYVGLILAALLLHEHLVYMIVFGLLAFLGTWEWSNLVSTHRLFPLRRIFDATAAVYLFWATHEIADKGIEYAAFLVPYAGYLLYILVRSIYSERQAMPTDLAKVIFGQIYVGGFLSIANIFYTDTDTSIILLTIFVSIWANDTGAYLAGSTLGRHKLFPSVSPKKSWEGFVGGLIAAVVATGLLLGWEQCYIGVIISIAATWGDLFESMVKRSVGVKDSGNIIPGHGGILDRIDSLLFTLPFVAFFLWVLYTYQLIHLA</sequence>
<dbReference type="AlphaFoldDB" id="A0A134BF51"/>
<dbReference type="GO" id="GO:0005886">
    <property type="term" value="C:plasma membrane"/>
    <property type="evidence" value="ECO:0007669"/>
    <property type="project" value="UniProtKB-SubCell"/>
</dbReference>
<evidence type="ECO:0000256" key="16">
    <source>
        <dbReference type="ARBA" id="ARBA00023209"/>
    </source>
</evidence>
<evidence type="ECO:0000256" key="11">
    <source>
        <dbReference type="ARBA" id="ARBA00022692"/>
    </source>
</evidence>
<feature type="transmembrane region" description="Helical" evidence="19">
    <location>
        <begin position="83"/>
        <end position="103"/>
    </location>
</feature>
<feature type="transmembrane region" description="Helical" evidence="19">
    <location>
        <begin position="30"/>
        <end position="48"/>
    </location>
</feature>
<keyword evidence="14" id="KW-0443">Lipid metabolism</keyword>
<evidence type="ECO:0000256" key="5">
    <source>
        <dbReference type="ARBA" id="ARBA00010185"/>
    </source>
</evidence>
<evidence type="ECO:0000256" key="10">
    <source>
        <dbReference type="ARBA" id="ARBA00022679"/>
    </source>
</evidence>
<feature type="transmembrane region" description="Helical" evidence="19">
    <location>
        <begin position="7"/>
        <end position="24"/>
    </location>
</feature>
<evidence type="ECO:0000256" key="13">
    <source>
        <dbReference type="ARBA" id="ARBA00022989"/>
    </source>
</evidence>
<evidence type="ECO:0000256" key="3">
    <source>
        <dbReference type="ARBA" id="ARBA00005119"/>
    </source>
</evidence>
<feature type="transmembrane region" description="Helical" evidence="19">
    <location>
        <begin position="181"/>
        <end position="197"/>
    </location>
</feature>
<evidence type="ECO:0000256" key="9">
    <source>
        <dbReference type="ARBA" id="ARBA00022516"/>
    </source>
</evidence>
<comment type="similarity">
    <text evidence="5 18">Belongs to the CDS family.</text>
</comment>
<keyword evidence="16" id="KW-0594">Phospholipid biosynthesis</keyword>
<evidence type="ECO:0000313" key="20">
    <source>
        <dbReference type="EMBL" id="KXB78573.1"/>
    </source>
</evidence>
<evidence type="ECO:0000256" key="8">
    <source>
        <dbReference type="ARBA" id="ARBA00022475"/>
    </source>
</evidence>
<dbReference type="UniPathway" id="UPA00557">
    <property type="reaction ID" value="UER00614"/>
</dbReference>
<feature type="transmembrane region" description="Helical" evidence="19">
    <location>
        <begin position="248"/>
        <end position="268"/>
    </location>
</feature>
<keyword evidence="13 19" id="KW-1133">Transmembrane helix</keyword>
<keyword evidence="15 19" id="KW-0472">Membrane</keyword>
<dbReference type="GO" id="GO:0004605">
    <property type="term" value="F:phosphatidate cytidylyltransferase activity"/>
    <property type="evidence" value="ECO:0007669"/>
    <property type="project" value="UniProtKB-EC"/>
</dbReference>
<protein>
    <recommendedName>
        <fullName evidence="7 18">Phosphatidate cytidylyltransferase</fullName>
        <ecNumber evidence="6 18">2.7.7.41</ecNumber>
    </recommendedName>
</protein>
<evidence type="ECO:0000256" key="4">
    <source>
        <dbReference type="ARBA" id="ARBA00005189"/>
    </source>
</evidence>
<dbReference type="GO" id="GO:0016024">
    <property type="term" value="P:CDP-diacylglycerol biosynthetic process"/>
    <property type="evidence" value="ECO:0007669"/>
    <property type="project" value="UniProtKB-UniPathway"/>
</dbReference>
<evidence type="ECO:0000256" key="18">
    <source>
        <dbReference type="RuleBase" id="RU003938"/>
    </source>
</evidence>
<evidence type="ECO:0000256" key="15">
    <source>
        <dbReference type="ARBA" id="ARBA00023136"/>
    </source>
</evidence>